<dbReference type="Gene3D" id="3.40.190.10">
    <property type="entry name" value="Periplasmic binding protein-like II"/>
    <property type="match status" value="2"/>
</dbReference>
<reference evidence="5 6" key="1">
    <citation type="submission" date="2018-11" db="EMBL/GenBank/DDBJ databases">
        <authorList>
            <person name="Jang G.I."/>
            <person name="Hwang C.Y."/>
        </authorList>
    </citation>
    <scope>NUCLEOTIDE SEQUENCE [LARGE SCALE GENOMIC DNA]</scope>
    <source>
        <strain evidence="5 6">SSM26</strain>
    </source>
</reference>
<dbReference type="InterPro" id="IPR001638">
    <property type="entry name" value="Solute-binding_3/MltF_N"/>
</dbReference>
<feature type="domain" description="Solute-binding protein family 3/N-terminal" evidence="4">
    <location>
        <begin position="26"/>
        <end position="250"/>
    </location>
</feature>
<evidence type="ECO:0000256" key="1">
    <source>
        <dbReference type="ARBA" id="ARBA00010333"/>
    </source>
</evidence>
<evidence type="ECO:0000313" key="5">
    <source>
        <dbReference type="EMBL" id="ROZ84904.1"/>
    </source>
</evidence>
<evidence type="ECO:0000313" key="6">
    <source>
        <dbReference type="Proteomes" id="UP000275199"/>
    </source>
</evidence>
<gene>
    <name evidence="5" type="ORF">EF096_09675</name>
</gene>
<comment type="similarity">
    <text evidence="1">Belongs to the bacterial solute-binding protein 3 family.</text>
</comment>
<evidence type="ECO:0000259" key="4">
    <source>
        <dbReference type="SMART" id="SM00062"/>
    </source>
</evidence>
<dbReference type="SMART" id="SM00062">
    <property type="entry name" value="PBPb"/>
    <property type="match status" value="1"/>
</dbReference>
<sequence>MRPLLCLCLTALLTLQSQQLMAVEPPVEFGLADFPPYFYVDEQGEPAGAVRTLADALFAEAGLSYHLRDYPPARLYNRLKSGDTQITMAAKDHPEFSAFALQGKLPLLSLKLNVYRHVEAPPIRNLRDLAGHSVILIGAYTYGALSQALQDPQLGVTLTRAATHQSALQMLLHRRAEYLINYSDPMTLPMRTVPQGQIVVEPLSRIEVYLFVSKATAQAEALRDQLDDALLRLRESGELRRILDAAQYAN</sequence>
<evidence type="ECO:0000256" key="2">
    <source>
        <dbReference type="ARBA" id="ARBA00022729"/>
    </source>
</evidence>
<dbReference type="Proteomes" id="UP000275199">
    <property type="component" value="Unassembled WGS sequence"/>
</dbReference>
<evidence type="ECO:0000256" key="3">
    <source>
        <dbReference type="SAM" id="SignalP"/>
    </source>
</evidence>
<keyword evidence="2 3" id="KW-0732">Signal</keyword>
<name>A0ABX9XKB0_9PSED</name>
<comment type="caution">
    <text evidence="5">The sequence shown here is derived from an EMBL/GenBank/DDBJ whole genome shotgun (WGS) entry which is preliminary data.</text>
</comment>
<dbReference type="EMBL" id="RKKU01000009">
    <property type="protein sequence ID" value="ROZ84904.1"/>
    <property type="molecule type" value="Genomic_DNA"/>
</dbReference>
<dbReference type="RefSeq" id="WP_123889416.1">
    <property type="nucleotide sequence ID" value="NZ_JBPYCX010000004.1"/>
</dbReference>
<dbReference type="Pfam" id="PF00497">
    <property type="entry name" value="SBP_bac_3"/>
    <property type="match status" value="1"/>
</dbReference>
<protein>
    <recommendedName>
        <fullName evidence="4">Solute-binding protein family 3/N-terminal domain-containing protein</fullName>
    </recommendedName>
</protein>
<accession>A0ABX9XKB0</accession>
<proteinExistence type="inferred from homology"/>
<organism evidence="5 6">
    <name type="scientific">Pseudomonas neustonica</name>
    <dbReference type="NCBI Taxonomy" id="2487346"/>
    <lineage>
        <taxon>Bacteria</taxon>
        <taxon>Pseudomonadati</taxon>
        <taxon>Pseudomonadota</taxon>
        <taxon>Gammaproteobacteria</taxon>
        <taxon>Pseudomonadales</taxon>
        <taxon>Pseudomonadaceae</taxon>
        <taxon>Pseudomonas</taxon>
    </lineage>
</organism>
<dbReference type="SUPFAM" id="SSF53850">
    <property type="entry name" value="Periplasmic binding protein-like II"/>
    <property type="match status" value="1"/>
</dbReference>
<dbReference type="PANTHER" id="PTHR35936:SF6">
    <property type="entry name" value="AMINO ACID ABC TRANSPORTER SUBSTRATE-BINDING PAAT FAMILY PROTEIN"/>
    <property type="match status" value="1"/>
</dbReference>
<dbReference type="PANTHER" id="PTHR35936">
    <property type="entry name" value="MEMBRANE-BOUND LYTIC MUREIN TRANSGLYCOSYLASE F"/>
    <property type="match status" value="1"/>
</dbReference>
<feature type="signal peptide" evidence="3">
    <location>
        <begin position="1"/>
        <end position="22"/>
    </location>
</feature>
<keyword evidence="6" id="KW-1185">Reference proteome</keyword>
<feature type="chain" id="PRO_5047192584" description="Solute-binding protein family 3/N-terminal domain-containing protein" evidence="3">
    <location>
        <begin position="23"/>
        <end position="250"/>
    </location>
</feature>